<comment type="similarity">
    <text evidence="2">Belongs to the LarC family.</text>
</comment>
<dbReference type="RefSeq" id="WP_232075709.1">
    <property type="nucleotide sequence ID" value="NZ_AP022871.1"/>
</dbReference>
<dbReference type="GO" id="GO:0016829">
    <property type="term" value="F:lyase activity"/>
    <property type="evidence" value="ECO:0007669"/>
    <property type="project" value="UniProtKB-UniRule"/>
</dbReference>
<reference evidence="3 4" key="2">
    <citation type="submission" date="2020-03" db="EMBL/GenBank/DDBJ databases">
        <authorList>
            <person name="Ichikawa N."/>
            <person name="Kimura A."/>
            <person name="Kitahashi Y."/>
            <person name="Uohara A."/>
        </authorList>
    </citation>
    <scope>NUCLEOTIDE SEQUENCE [LARGE SCALE GENOMIC DNA]</scope>
    <source>
        <strain evidence="3 4">NBRC 105367</strain>
    </source>
</reference>
<dbReference type="Pfam" id="PF01969">
    <property type="entry name" value="Ni_insertion"/>
    <property type="match status" value="1"/>
</dbReference>
<comment type="catalytic activity">
    <reaction evidence="2">
        <text>Ni(II)-pyridinium-3,5-bisthiocarboxylate mononucleotide = pyridinium-3,5-bisthiocarboxylate mononucleotide + Ni(2+)</text>
        <dbReference type="Rhea" id="RHEA:54784"/>
        <dbReference type="ChEBI" id="CHEBI:49786"/>
        <dbReference type="ChEBI" id="CHEBI:137372"/>
        <dbReference type="ChEBI" id="CHEBI:137373"/>
        <dbReference type="EC" id="4.99.1.12"/>
    </reaction>
</comment>
<dbReference type="KEGG" id="psuu:Psuf_089220"/>
<reference evidence="3 4" key="1">
    <citation type="submission" date="2020-03" db="EMBL/GenBank/DDBJ databases">
        <title>Whole genome shotgun sequence of Phytohabitans suffuscus NBRC 105367.</title>
        <authorList>
            <person name="Komaki H."/>
            <person name="Tamura T."/>
        </authorList>
    </citation>
    <scope>NUCLEOTIDE SEQUENCE [LARGE SCALE GENOMIC DNA]</scope>
    <source>
        <strain evidence="3 4">NBRC 105367</strain>
    </source>
</reference>
<dbReference type="NCBIfam" id="TIGR00299">
    <property type="entry name" value="nickel pincer cofactor biosynthesis protein LarC"/>
    <property type="match status" value="1"/>
</dbReference>
<sequence>MSRALWVDASNGAAGDMLLAALLDAGASLDAVRAGLSRLGVPVAVDVAAVRRHGFRASHVRVDAPDTDVHRGLSDVLEVLARLSGPPREFAVAVFTRLAGAEARVHGSAVDEVHFHEVGALDAIADVAGCALALHDLSLLPDAERVVSPVAVGSGTVRTAHGPLPVPAPAVAELLAAAGAPVAAHGAVMELCTPTGAALLTTLATGWGPPPAMTPSAVGVGAGTADPPGHANVLRVLVGAAASPAQDWREGELFQVEATVDDLDPRVWPDLLEELRSVGAADAWCVPALMRKGRPGQVLTVLVDAARLDLACRVVFTWTTTLGVRVHPVSRRALRRDTLAVPVAGGEVRVKRAFLGGEVVTAQPEYDDALSVGRAAGVPVTEVLDAARAAAFPPGSRGAPSSRSAT</sequence>
<proteinExistence type="inferred from homology"/>
<dbReference type="EC" id="4.99.1.12" evidence="2"/>
<organism evidence="3 4">
    <name type="scientific">Phytohabitans suffuscus</name>
    <dbReference type="NCBI Taxonomy" id="624315"/>
    <lineage>
        <taxon>Bacteria</taxon>
        <taxon>Bacillati</taxon>
        <taxon>Actinomycetota</taxon>
        <taxon>Actinomycetes</taxon>
        <taxon>Micromonosporales</taxon>
        <taxon>Micromonosporaceae</taxon>
    </lineage>
</organism>
<dbReference type="EMBL" id="AP022871">
    <property type="protein sequence ID" value="BCB91609.1"/>
    <property type="molecule type" value="Genomic_DNA"/>
</dbReference>
<dbReference type="GO" id="GO:0051604">
    <property type="term" value="P:protein maturation"/>
    <property type="evidence" value="ECO:0007669"/>
    <property type="project" value="UniProtKB-UniRule"/>
</dbReference>
<dbReference type="HAMAP" id="MF_01074">
    <property type="entry name" value="LarC"/>
    <property type="match status" value="1"/>
</dbReference>
<name>A0A6F8YZU7_9ACTN</name>
<keyword evidence="1 2" id="KW-0533">Nickel</keyword>
<evidence type="ECO:0000313" key="4">
    <source>
        <dbReference type="Proteomes" id="UP000503011"/>
    </source>
</evidence>
<gene>
    <name evidence="2" type="primary">larC</name>
    <name evidence="3" type="ORF">Psuf_089220</name>
</gene>
<keyword evidence="4" id="KW-1185">Reference proteome</keyword>
<protein>
    <recommendedName>
        <fullName evidence="2">Pyridinium-3,5-bisthiocarboxylic acid mononucleotide nickel insertion protein</fullName>
        <shortName evidence="2">P2TMN nickel insertion protein</shortName>
        <ecNumber evidence="2">4.99.1.12</ecNumber>
    </recommendedName>
    <alternativeName>
        <fullName evidence="2">Nickel-pincer cofactor biosynthesis protein LarC</fullName>
    </alternativeName>
</protein>
<dbReference type="Proteomes" id="UP000503011">
    <property type="component" value="Chromosome"/>
</dbReference>
<dbReference type="AlphaFoldDB" id="A0A6F8YZU7"/>
<accession>A0A6F8YZU7</accession>
<evidence type="ECO:0000256" key="2">
    <source>
        <dbReference type="HAMAP-Rule" id="MF_01074"/>
    </source>
</evidence>
<dbReference type="PANTHER" id="PTHR36566">
    <property type="entry name" value="NICKEL INSERTION PROTEIN-RELATED"/>
    <property type="match status" value="1"/>
</dbReference>
<dbReference type="GO" id="GO:0016151">
    <property type="term" value="F:nickel cation binding"/>
    <property type="evidence" value="ECO:0007669"/>
    <property type="project" value="UniProtKB-UniRule"/>
</dbReference>
<evidence type="ECO:0000256" key="1">
    <source>
        <dbReference type="ARBA" id="ARBA00022596"/>
    </source>
</evidence>
<comment type="function">
    <text evidence="2">Involved in the biosynthesis of a nickel-pincer cofactor ((SCS)Ni(II) pincer complex). Binds Ni(2+), and functions in nickel delivery to pyridinium-3,5-bisthiocarboxylic acid mononucleotide (P2TMN), to form the mature cofactor. Is thus probably required for the activation of nickel-pincer cofactor-dependent enzymes.</text>
</comment>
<dbReference type="PANTHER" id="PTHR36566:SF1">
    <property type="entry name" value="PYRIDINIUM-3,5-BISTHIOCARBOXYLIC ACID MONONUCLEOTIDE NICKEL INSERTION PROTEIN"/>
    <property type="match status" value="1"/>
</dbReference>
<dbReference type="Gene3D" id="3.30.70.1380">
    <property type="entry name" value="Transcriptional regulatory protein pf0864 domain like"/>
    <property type="match status" value="1"/>
</dbReference>
<dbReference type="Gene3D" id="3.10.20.300">
    <property type="entry name" value="mk0293 like domain"/>
    <property type="match status" value="1"/>
</dbReference>
<dbReference type="InterPro" id="IPR002822">
    <property type="entry name" value="Ni_insertion"/>
</dbReference>
<keyword evidence="2" id="KW-0456">Lyase</keyword>
<evidence type="ECO:0000313" key="3">
    <source>
        <dbReference type="EMBL" id="BCB91609.1"/>
    </source>
</evidence>